<dbReference type="Pfam" id="PF02230">
    <property type="entry name" value="Abhydrolase_2"/>
    <property type="match status" value="1"/>
</dbReference>
<feature type="domain" description="Phospholipase/carboxylesterase/thioesterase" evidence="3">
    <location>
        <begin position="11"/>
        <end position="206"/>
    </location>
</feature>
<evidence type="ECO:0000259" key="3">
    <source>
        <dbReference type="Pfam" id="PF02230"/>
    </source>
</evidence>
<gene>
    <name evidence="4" type="ORF">QQ91_003690</name>
</gene>
<sequence length="211" mass="23018">MVLRAIARDADTAADKLLIGLHGWGANAEDLAALADYLPLRGFKMRFPDAPFPHPHAPGGRMWYGFPLGYDFQSDHDFAQQADLQESRALLGQWLVQVAEETGIPPERTAIAGFSQGGAMTLDVGLQLPLAGALILSGYMHGSTAPNAELGPVLMVHGRQDPVVPITRAHQSRDALKAQAVDLTYQEYDMGHEISPLVLREIRLFCEQLPI</sequence>
<reference evidence="4" key="3">
    <citation type="submission" date="2020-02" db="EMBL/GenBank/DDBJ databases">
        <authorList>
            <person name="Sarangi A.N."/>
            <person name="Ghosh S."/>
            <person name="Mukherjee M."/>
            <person name="Tripathy S."/>
        </authorList>
    </citation>
    <scope>NUCLEOTIDE SEQUENCE</scope>
    <source>
        <strain evidence="4">BDU141951</strain>
    </source>
</reference>
<dbReference type="PANTHER" id="PTHR10655">
    <property type="entry name" value="LYSOPHOSPHOLIPASE-RELATED"/>
    <property type="match status" value="1"/>
</dbReference>
<proteinExistence type="inferred from homology"/>
<evidence type="ECO:0000256" key="1">
    <source>
        <dbReference type="ARBA" id="ARBA00006499"/>
    </source>
</evidence>
<comment type="similarity">
    <text evidence="1">Belongs to the AB hydrolase superfamily. AB hydrolase 2 family.</text>
</comment>
<evidence type="ECO:0000313" key="4">
    <source>
        <dbReference type="EMBL" id="NEV66215.1"/>
    </source>
</evidence>
<dbReference type="InterPro" id="IPR003140">
    <property type="entry name" value="PLipase/COase/thioEstase"/>
</dbReference>
<protein>
    <submittedName>
        <fullName evidence="4">Esterase</fullName>
    </submittedName>
</protein>
<reference evidence="4" key="2">
    <citation type="journal article" date="2015" name="Genome Announc.">
        <title>Draft Genome Sequence of Filamentous Marine Cyanobacterium Lyngbya confervoides Strain BDU141951.</title>
        <authorList>
            <person name="Chandrababunaidu M.M."/>
            <person name="Sen D."/>
            <person name="Tripathy S."/>
        </authorList>
    </citation>
    <scope>NUCLEOTIDE SEQUENCE</scope>
    <source>
        <strain evidence="4">BDU141951</strain>
    </source>
</reference>
<reference evidence="4" key="1">
    <citation type="submission" date="2014-11" db="EMBL/GenBank/DDBJ databases">
        <authorList>
            <person name="Malar M.C."/>
            <person name="Sen D."/>
            <person name="Tripathy S."/>
        </authorList>
    </citation>
    <scope>NUCLEOTIDE SEQUENCE</scope>
    <source>
        <strain evidence="4">BDU141951</strain>
    </source>
</reference>
<dbReference type="SUPFAM" id="SSF53474">
    <property type="entry name" value="alpha/beta-Hydrolases"/>
    <property type="match status" value="1"/>
</dbReference>
<dbReference type="AlphaFoldDB" id="A0A0C1V348"/>
<dbReference type="InterPro" id="IPR050565">
    <property type="entry name" value="LYPA1-2/EST-like"/>
</dbReference>
<accession>A0A0C1V348</accession>
<name>A0A0C1V348_9CYAN</name>
<dbReference type="InterPro" id="IPR029058">
    <property type="entry name" value="AB_hydrolase_fold"/>
</dbReference>
<dbReference type="Gene3D" id="3.40.50.1820">
    <property type="entry name" value="alpha/beta hydrolase"/>
    <property type="match status" value="1"/>
</dbReference>
<dbReference type="PANTHER" id="PTHR10655:SF17">
    <property type="entry name" value="LYSOPHOSPHOLIPASE-LIKE PROTEIN 1"/>
    <property type="match status" value="1"/>
</dbReference>
<keyword evidence="2" id="KW-0378">Hydrolase</keyword>
<evidence type="ECO:0000256" key="2">
    <source>
        <dbReference type="ARBA" id="ARBA00022801"/>
    </source>
</evidence>
<dbReference type="EMBL" id="JTHE02000003">
    <property type="protein sequence ID" value="NEV66215.1"/>
    <property type="molecule type" value="Genomic_DNA"/>
</dbReference>
<dbReference type="GO" id="GO:0016787">
    <property type="term" value="F:hydrolase activity"/>
    <property type="evidence" value="ECO:0007669"/>
    <property type="project" value="UniProtKB-KW"/>
</dbReference>
<organism evidence="4">
    <name type="scientific">Lyngbya confervoides BDU141951</name>
    <dbReference type="NCBI Taxonomy" id="1574623"/>
    <lineage>
        <taxon>Bacteria</taxon>
        <taxon>Bacillati</taxon>
        <taxon>Cyanobacteriota</taxon>
        <taxon>Cyanophyceae</taxon>
        <taxon>Oscillatoriophycideae</taxon>
        <taxon>Oscillatoriales</taxon>
        <taxon>Microcoleaceae</taxon>
        <taxon>Lyngbya</taxon>
    </lineage>
</organism>
<comment type="caution">
    <text evidence="4">The sequence shown here is derived from an EMBL/GenBank/DDBJ whole genome shotgun (WGS) entry which is preliminary data.</text>
</comment>